<dbReference type="AlphaFoldDB" id="A0A3E1Y9C8"/>
<dbReference type="InterPro" id="IPR036388">
    <property type="entry name" value="WH-like_DNA-bd_sf"/>
</dbReference>
<evidence type="ECO:0000313" key="8">
    <source>
        <dbReference type="Proteomes" id="UP000260644"/>
    </source>
</evidence>
<keyword evidence="2" id="KW-0805">Transcription regulation</keyword>
<accession>A0A3E1Y9C8</accession>
<dbReference type="InterPro" id="IPR013249">
    <property type="entry name" value="RNA_pol_sigma70_r4_t2"/>
</dbReference>
<keyword evidence="3" id="KW-0731">Sigma factor</keyword>
<feature type="domain" description="RNA polymerase sigma-70 region 2" evidence="5">
    <location>
        <begin position="35"/>
        <end position="98"/>
    </location>
</feature>
<dbReference type="InterPro" id="IPR013325">
    <property type="entry name" value="RNA_pol_sigma_r2"/>
</dbReference>
<dbReference type="Proteomes" id="UP000260644">
    <property type="component" value="Unassembled WGS sequence"/>
</dbReference>
<keyword evidence="4" id="KW-0804">Transcription</keyword>
<dbReference type="Gene3D" id="1.10.1740.10">
    <property type="match status" value="1"/>
</dbReference>
<dbReference type="InterPro" id="IPR039425">
    <property type="entry name" value="RNA_pol_sigma-70-like"/>
</dbReference>
<reference evidence="7 8" key="1">
    <citation type="submission" date="2018-07" db="EMBL/GenBank/DDBJ databases">
        <title>Chitinophaga K2CV101002-2 sp. nov., isolated from a monsoon evergreen broad-leaved forest soil.</title>
        <authorList>
            <person name="Lv Y."/>
        </authorList>
    </citation>
    <scope>NUCLEOTIDE SEQUENCE [LARGE SCALE GENOMIC DNA]</scope>
    <source>
        <strain evidence="7 8">GDMCC 1.1288</strain>
    </source>
</reference>
<dbReference type="InterPro" id="IPR014284">
    <property type="entry name" value="RNA_pol_sigma-70_dom"/>
</dbReference>
<evidence type="ECO:0000313" key="7">
    <source>
        <dbReference type="EMBL" id="RFS21961.1"/>
    </source>
</evidence>
<dbReference type="NCBIfam" id="TIGR02937">
    <property type="entry name" value="sigma70-ECF"/>
    <property type="match status" value="1"/>
</dbReference>
<sequence length="200" mass="23018">MNSEQQMGDLLPNLDVDSQLWNLVRGNEQEALVKLYEKLYLHLVNYGIRISNDVEITKDAINDLFLELWDNRHKLPEVGNVKSYLFTYLRRKILAGIRLSKKHNEAAGKLAETADTHQWSYEDYIVAIQTSDEIRQKISRAMANLTPRQKELIQLRYFDGLSMEELSLRTGIAPKTAYNTLASALKSLSVELIVLLLLIR</sequence>
<organism evidence="7 8">
    <name type="scientific">Chitinophaga silvatica</name>
    <dbReference type="NCBI Taxonomy" id="2282649"/>
    <lineage>
        <taxon>Bacteria</taxon>
        <taxon>Pseudomonadati</taxon>
        <taxon>Bacteroidota</taxon>
        <taxon>Chitinophagia</taxon>
        <taxon>Chitinophagales</taxon>
        <taxon>Chitinophagaceae</taxon>
        <taxon>Chitinophaga</taxon>
    </lineage>
</organism>
<evidence type="ECO:0000259" key="6">
    <source>
        <dbReference type="Pfam" id="PF08281"/>
    </source>
</evidence>
<dbReference type="EMBL" id="QPMM01000007">
    <property type="protein sequence ID" value="RFS21961.1"/>
    <property type="molecule type" value="Genomic_DNA"/>
</dbReference>
<evidence type="ECO:0000256" key="1">
    <source>
        <dbReference type="ARBA" id="ARBA00010641"/>
    </source>
</evidence>
<feature type="domain" description="RNA polymerase sigma factor 70 region 4 type 2" evidence="6">
    <location>
        <begin position="136"/>
        <end position="188"/>
    </location>
</feature>
<evidence type="ECO:0000256" key="2">
    <source>
        <dbReference type="ARBA" id="ARBA00023015"/>
    </source>
</evidence>
<dbReference type="GO" id="GO:0016987">
    <property type="term" value="F:sigma factor activity"/>
    <property type="evidence" value="ECO:0007669"/>
    <property type="project" value="UniProtKB-KW"/>
</dbReference>
<dbReference type="Pfam" id="PF08281">
    <property type="entry name" value="Sigma70_r4_2"/>
    <property type="match status" value="1"/>
</dbReference>
<comment type="similarity">
    <text evidence="1">Belongs to the sigma-70 factor family. ECF subfamily.</text>
</comment>
<evidence type="ECO:0000256" key="3">
    <source>
        <dbReference type="ARBA" id="ARBA00023082"/>
    </source>
</evidence>
<keyword evidence="8" id="KW-1185">Reference proteome</keyword>
<dbReference type="Gene3D" id="1.10.10.10">
    <property type="entry name" value="Winged helix-like DNA-binding domain superfamily/Winged helix DNA-binding domain"/>
    <property type="match status" value="1"/>
</dbReference>
<dbReference type="RefSeq" id="WP_116976612.1">
    <property type="nucleotide sequence ID" value="NZ_QPMM01000007.1"/>
</dbReference>
<dbReference type="PANTHER" id="PTHR43133:SF46">
    <property type="entry name" value="RNA POLYMERASE SIGMA-70 FACTOR ECF SUBFAMILY"/>
    <property type="match status" value="1"/>
</dbReference>
<dbReference type="OrthoDB" id="9150024at2"/>
<protein>
    <submittedName>
        <fullName evidence="7">Sigma-70 family RNA polymerase sigma factor</fullName>
    </submittedName>
</protein>
<dbReference type="GO" id="GO:0006352">
    <property type="term" value="P:DNA-templated transcription initiation"/>
    <property type="evidence" value="ECO:0007669"/>
    <property type="project" value="InterPro"/>
</dbReference>
<dbReference type="SUPFAM" id="SSF88946">
    <property type="entry name" value="Sigma2 domain of RNA polymerase sigma factors"/>
    <property type="match status" value="1"/>
</dbReference>
<dbReference type="Pfam" id="PF04542">
    <property type="entry name" value="Sigma70_r2"/>
    <property type="match status" value="1"/>
</dbReference>
<dbReference type="SUPFAM" id="SSF88659">
    <property type="entry name" value="Sigma3 and sigma4 domains of RNA polymerase sigma factors"/>
    <property type="match status" value="1"/>
</dbReference>
<proteinExistence type="inferred from homology"/>
<evidence type="ECO:0000256" key="4">
    <source>
        <dbReference type="ARBA" id="ARBA00023163"/>
    </source>
</evidence>
<dbReference type="InterPro" id="IPR013324">
    <property type="entry name" value="RNA_pol_sigma_r3/r4-like"/>
</dbReference>
<dbReference type="PANTHER" id="PTHR43133">
    <property type="entry name" value="RNA POLYMERASE ECF-TYPE SIGMA FACTO"/>
    <property type="match status" value="1"/>
</dbReference>
<evidence type="ECO:0000259" key="5">
    <source>
        <dbReference type="Pfam" id="PF04542"/>
    </source>
</evidence>
<gene>
    <name evidence="7" type="ORF">DVR12_15050</name>
</gene>
<comment type="caution">
    <text evidence="7">The sequence shown here is derived from an EMBL/GenBank/DDBJ whole genome shotgun (WGS) entry which is preliminary data.</text>
</comment>
<dbReference type="InterPro" id="IPR007627">
    <property type="entry name" value="RNA_pol_sigma70_r2"/>
</dbReference>
<name>A0A3E1Y9C8_9BACT</name>
<dbReference type="CDD" id="cd06171">
    <property type="entry name" value="Sigma70_r4"/>
    <property type="match status" value="1"/>
</dbReference>
<dbReference type="GO" id="GO:0003677">
    <property type="term" value="F:DNA binding"/>
    <property type="evidence" value="ECO:0007669"/>
    <property type="project" value="InterPro"/>
</dbReference>